<keyword evidence="4 12" id="KW-0813">Transport</keyword>
<keyword evidence="10 12" id="KW-0472">Membrane</keyword>
<dbReference type="InterPro" id="IPR029025">
    <property type="entry name" value="T3SS_substrate_exporter_C"/>
</dbReference>
<keyword evidence="14" id="KW-1185">Reference proteome</keyword>
<evidence type="ECO:0000256" key="10">
    <source>
        <dbReference type="ARBA" id="ARBA00023136"/>
    </source>
</evidence>
<organism evidence="13 14">
    <name type="scientific">Scopulibacillus cellulosilyticus</name>
    <dbReference type="NCBI Taxonomy" id="2665665"/>
    <lineage>
        <taxon>Bacteria</taxon>
        <taxon>Bacillati</taxon>
        <taxon>Bacillota</taxon>
        <taxon>Bacilli</taxon>
        <taxon>Bacillales</taxon>
        <taxon>Sporolactobacillaceae</taxon>
        <taxon>Scopulibacillus</taxon>
    </lineage>
</organism>
<name>A0ABW2PXV9_9BACL</name>
<evidence type="ECO:0000256" key="1">
    <source>
        <dbReference type="ARBA" id="ARBA00004651"/>
    </source>
</evidence>
<dbReference type="NCBIfam" id="TIGR00328">
    <property type="entry name" value="flhB"/>
    <property type="match status" value="1"/>
</dbReference>
<dbReference type="PANTHER" id="PTHR30531">
    <property type="entry name" value="FLAGELLAR BIOSYNTHETIC PROTEIN FLHB"/>
    <property type="match status" value="1"/>
</dbReference>
<evidence type="ECO:0000256" key="7">
    <source>
        <dbReference type="ARBA" id="ARBA00022795"/>
    </source>
</evidence>
<dbReference type="PRINTS" id="PR00950">
    <property type="entry name" value="TYPE3IMSPROT"/>
</dbReference>
<evidence type="ECO:0000256" key="9">
    <source>
        <dbReference type="ARBA" id="ARBA00022989"/>
    </source>
</evidence>
<keyword evidence="13" id="KW-0969">Cilium</keyword>
<proteinExistence type="inferred from homology"/>
<evidence type="ECO:0000256" key="12">
    <source>
        <dbReference type="RuleBase" id="RU364091"/>
    </source>
</evidence>
<keyword evidence="13" id="KW-0966">Cell projection</keyword>
<keyword evidence="13" id="KW-0282">Flagellum</keyword>
<feature type="transmembrane region" description="Helical" evidence="12">
    <location>
        <begin position="152"/>
        <end position="171"/>
    </location>
</feature>
<evidence type="ECO:0000256" key="6">
    <source>
        <dbReference type="ARBA" id="ARBA00022692"/>
    </source>
</evidence>
<comment type="function">
    <text evidence="12">Required for formation of the rod structure in the basal body of the flagellar apparatus. Together with FliI and FliH, may constitute the export apparatus of flagellin.</text>
</comment>
<dbReference type="InterPro" id="IPR006136">
    <property type="entry name" value="FlhB"/>
</dbReference>
<keyword evidence="9 12" id="KW-1133">Transmembrane helix</keyword>
<evidence type="ECO:0000256" key="4">
    <source>
        <dbReference type="ARBA" id="ARBA00022448"/>
    </source>
</evidence>
<reference evidence="14" key="1">
    <citation type="journal article" date="2019" name="Int. J. Syst. Evol. Microbiol.">
        <title>The Global Catalogue of Microorganisms (GCM) 10K type strain sequencing project: providing services to taxonomists for standard genome sequencing and annotation.</title>
        <authorList>
            <consortium name="The Broad Institute Genomics Platform"/>
            <consortium name="The Broad Institute Genome Sequencing Center for Infectious Disease"/>
            <person name="Wu L."/>
            <person name="Ma J."/>
        </authorList>
    </citation>
    <scope>NUCLEOTIDE SEQUENCE [LARGE SCALE GENOMIC DNA]</scope>
    <source>
        <strain evidence="14">CGMCC 1.16305</strain>
    </source>
</reference>
<dbReference type="EMBL" id="JBHTCO010000004">
    <property type="protein sequence ID" value="MFC7392565.1"/>
    <property type="molecule type" value="Genomic_DNA"/>
</dbReference>
<dbReference type="PANTHER" id="PTHR30531:SF12">
    <property type="entry name" value="FLAGELLAR BIOSYNTHETIC PROTEIN FLHB"/>
    <property type="match status" value="1"/>
</dbReference>
<feature type="transmembrane region" description="Helical" evidence="12">
    <location>
        <begin position="191"/>
        <end position="217"/>
    </location>
</feature>
<evidence type="ECO:0000256" key="3">
    <source>
        <dbReference type="ARBA" id="ARBA00021622"/>
    </source>
</evidence>
<keyword evidence="11 12" id="KW-1006">Bacterial flagellum protein export</keyword>
<comment type="caution">
    <text evidence="13">The sequence shown here is derived from an EMBL/GenBank/DDBJ whole genome shotgun (WGS) entry which is preliminary data.</text>
</comment>
<evidence type="ECO:0000256" key="5">
    <source>
        <dbReference type="ARBA" id="ARBA00022475"/>
    </source>
</evidence>
<evidence type="ECO:0000256" key="2">
    <source>
        <dbReference type="ARBA" id="ARBA00010690"/>
    </source>
</evidence>
<sequence length="360" mass="40789">MALLKVDLQYFSGEKTEKATPRKREETRKKGQVAKSADLNTALSLLTVFLSFIFLAGSIGKKLLDMMFTIFKNDLIMPVTEENIHHLFSSMIIQTGYIVAPVLIISLVVGMISNLFQTRLILSSDAIQFKLDRINPLNGFKRIYSIRALVELIKSLLKILSIGFITFYVIWMNREAIFLSIHKPLIDGLVLVGKVTLEMGLAASIFLIFLGALDYAYQRFDFEKSIRMSKQDIKDEYKKTEGDPLIKSKIKERQRQMAARRMMQEVPGADVIITNPTHFAVALKYEDGKMAAPVMIAKGADYLALKIREIANANNVVIIEKRSLARALYHQLEVGDLVPEQFFKAIAEILAYVYRLKGKV</sequence>
<keyword evidence="8 12" id="KW-0653">Protein transport</keyword>
<dbReference type="Pfam" id="PF01312">
    <property type="entry name" value="Bac_export_2"/>
    <property type="match status" value="1"/>
</dbReference>
<comment type="similarity">
    <text evidence="2 12">Belongs to the type III secretion exporter family.</text>
</comment>
<feature type="transmembrane region" description="Helical" evidence="12">
    <location>
        <begin position="97"/>
        <end position="116"/>
    </location>
</feature>
<evidence type="ECO:0000313" key="13">
    <source>
        <dbReference type="EMBL" id="MFC7392565.1"/>
    </source>
</evidence>
<dbReference type="Proteomes" id="UP001596505">
    <property type="component" value="Unassembled WGS sequence"/>
</dbReference>
<keyword evidence="5 12" id="KW-1003">Cell membrane</keyword>
<accession>A0ABW2PXV9</accession>
<comment type="subcellular location">
    <subcellularLocation>
        <location evidence="1">Cell membrane</location>
        <topology evidence="1">Multi-pass membrane protein</topology>
    </subcellularLocation>
</comment>
<protein>
    <recommendedName>
        <fullName evidence="3 12">Flagellar biosynthetic protein FlhB</fullName>
    </recommendedName>
</protein>
<dbReference type="SUPFAM" id="SSF160544">
    <property type="entry name" value="EscU C-terminal domain-like"/>
    <property type="match status" value="1"/>
</dbReference>
<evidence type="ECO:0000313" key="14">
    <source>
        <dbReference type="Proteomes" id="UP001596505"/>
    </source>
</evidence>
<keyword evidence="7 12" id="KW-1005">Bacterial flagellum biogenesis</keyword>
<dbReference type="RefSeq" id="WP_380964785.1">
    <property type="nucleotide sequence ID" value="NZ_JBHTCO010000004.1"/>
</dbReference>
<dbReference type="InterPro" id="IPR006135">
    <property type="entry name" value="T3SS_substrate_exporter"/>
</dbReference>
<dbReference type="Gene3D" id="3.40.1690.10">
    <property type="entry name" value="secretion proteins EscU"/>
    <property type="match status" value="1"/>
</dbReference>
<dbReference type="Gene3D" id="6.10.250.2080">
    <property type="match status" value="1"/>
</dbReference>
<feature type="transmembrane region" description="Helical" evidence="12">
    <location>
        <begin position="39"/>
        <end position="59"/>
    </location>
</feature>
<keyword evidence="6 12" id="KW-0812">Transmembrane</keyword>
<evidence type="ECO:0000256" key="11">
    <source>
        <dbReference type="ARBA" id="ARBA00023225"/>
    </source>
</evidence>
<gene>
    <name evidence="12 13" type="primary">flhB</name>
    <name evidence="13" type="ORF">ACFQRG_06160</name>
</gene>
<evidence type="ECO:0000256" key="8">
    <source>
        <dbReference type="ARBA" id="ARBA00022927"/>
    </source>
</evidence>